<dbReference type="PANTHER" id="PTHR31435">
    <property type="entry name" value="PROTEIN NATD1"/>
    <property type="match status" value="1"/>
</dbReference>
<gene>
    <name evidence="3" type="ORF">F6B93_00150</name>
</gene>
<sequence>MTSDPTGPQPTVHAEEQKYTIAVAGKAAGFAEFADRGDQRVFYRTVVDPEFRGRGLASILVKKALEGARDDGKRIVPVCSMVSTVLKRHPEFDDITDPVTAEVDAWAKTKTQPGT</sequence>
<dbReference type="GO" id="GO:0016747">
    <property type="term" value="F:acyltransferase activity, transferring groups other than amino-acyl groups"/>
    <property type="evidence" value="ECO:0007669"/>
    <property type="project" value="InterPro"/>
</dbReference>
<dbReference type="InterPro" id="IPR031165">
    <property type="entry name" value="GNAT_YJDJ"/>
</dbReference>
<feature type="domain" description="N-acetyltransferase" evidence="1">
    <location>
        <begin position="1"/>
        <end position="113"/>
    </location>
</feature>
<reference evidence="3" key="1">
    <citation type="submission" date="2019-12" db="EMBL/GenBank/DDBJ databases">
        <title>Mycobacterium spongiae sp. nov.</title>
        <authorList>
            <person name="Stinear T."/>
        </authorList>
    </citation>
    <scope>NUCLEOTIDE SEQUENCE</scope>
    <source>
        <strain evidence="3">FSD4b-SM</strain>
    </source>
</reference>
<dbReference type="CDD" id="cd04301">
    <property type="entry name" value="NAT_SF"/>
    <property type="match status" value="1"/>
</dbReference>
<organism evidence="3 4">
    <name type="scientific">Mycobacterium spongiae</name>
    <dbReference type="NCBI Taxonomy" id="886343"/>
    <lineage>
        <taxon>Bacteria</taxon>
        <taxon>Bacillati</taxon>
        <taxon>Actinomycetota</taxon>
        <taxon>Actinomycetes</taxon>
        <taxon>Mycobacteriales</taxon>
        <taxon>Mycobacteriaceae</taxon>
        <taxon>Mycobacterium</taxon>
    </lineage>
</organism>
<dbReference type="Pfam" id="PF14542">
    <property type="entry name" value="Acetyltransf_CG"/>
    <property type="match status" value="1"/>
</dbReference>
<evidence type="ECO:0000313" key="4">
    <source>
        <dbReference type="Proteomes" id="UP000682202"/>
    </source>
</evidence>
<proteinExistence type="predicted"/>
<evidence type="ECO:0000259" key="1">
    <source>
        <dbReference type="PROSITE" id="PS51186"/>
    </source>
</evidence>
<dbReference type="SUPFAM" id="SSF55729">
    <property type="entry name" value="Acyl-CoA N-acyltransferases (Nat)"/>
    <property type="match status" value="1"/>
</dbReference>
<dbReference type="PROSITE" id="PS51186">
    <property type="entry name" value="GNAT"/>
    <property type="match status" value="1"/>
</dbReference>
<dbReference type="InterPro" id="IPR000182">
    <property type="entry name" value="GNAT_dom"/>
</dbReference>
<evidence type="ECO:0000259" key="2">
    <source>
        <dbReference type="PROSITE" id="PS51729"/>
    </source>
</evidence>
<keyword evidence="4" id="KW-1185">Reference proteome</keyword>
<dbReference type="AlphaFoldDB" id="A0A975JU15"/>
<dbReference type="InterPro" id="IPR045057">
    <property type="entry name" value="Gcn5-rel_NAT"/>
</dbReference>
<evidence type="ECO:0000313" key="3">
    <source>
        <dbReference type="EMBL" id="QUR65694.1"/>
    </source>
</evidence>
<protein>
    <submittedName>
        <fullName evidence="3">GNAT family N-acetyltransferase</fullName>
    </submittedName>
</protein>
<name>A0A975JU15_9MYCO</name>
<dbReference type="Gene3D" id="3.40.630.30">
    <property type="match status" value="1"/>
</dbReference>
<dbReference type="InterPro" id="IPR016181">
    <property type="entry name" value="Acyl_CoA_acyltransferase"/>
</dbReference>
<dbReference type="EMBL" id="CP046600">
    <property type="protein sequence ID" value="QUR65694.1"/>
    <property type="molecule type" value="Genomic_DNA"/>
</dbReference>
<dbReference type="Proteomes" id="UP000682202">
    <property type="component" value="Chromosome"/>
</dbReference>
<dbReference type="PANTHER" id="PTHR31435:SF10">
    <property type="entry name" value="BSR4717 PROTEIN"/>
    <property type="match status" value="1"/>
</dbReference>
<feature type="domain" description="N-acetyltransferase" evidence="2">
    <location>
        <begin position="11"/>
        <end position="97"/>
    </location>
</feature>
<dbReference type="KEGG" id="mspg:F6B93_00150"/>
<accession>A0A975JU15</accession>
<dbReference type="PROSITE" id="PS51729">
    <property type="entry name" value="GNAT_YJDJ"/>
    <property type="match status" value="1"/>
</dbReference>
<dbReference type="RefSeq" id="WP_211697096.1">
    <property type="nucleotide sequence ID" value="NZ_CP046600.1"/>
</dbReference>